<evidence type="ECO:0000256" key="5">
    <source>
        <dbReference type="ARBA" id="ARBA00022597"/>
    </source>
</evidence>
<keyword evidence="3" id="KW-1003">Cell membrane</keyword>
<dbReference type="Pfam" id="PF02653">
    <property type="entry name" value="BPD_transp_2"/>
    <property type="match status" value="1"/>
</dbReference>
<comment type="function">
    <text evidence="9">Part of the binding-protein-dependent transport system for D-xylose. Probably responsible for the translocation of the substrate across the membrane.</text>
</comment>
<proteinExistence type="predicted"/>
<feature type="transmembrane region" description="Helical" evidence="12">
    <location>
        <begin position="368"/>
        <end position="386"/>
    </location>
</feature>
<comment type="subcellular location">
    <subcellularLocation>
        <location evidence="1">Cell membrane</location>
        <topology evidence="1">Multi-pass membrane protein</topology>
    </subcellularLocation>
</comment>
<evidence type="ECO:0000313" key="13">
    <source>
        <dbReference type="EMBL" id="GAA2136116.1"/>
    </source>
</evidence>
<keyword evidence="6 12" id="KW-0812">Transmembrane</keyword>
<accession>A0ABN2Z3F9</accession>
<feature type="transmembrane region" description="Helical" evidence="12">
    <location>
        <begin position="84"/>
        <end position="103"/>
    </location>
</feature>
<evidence type="ECO:0000256" key="7">
    <source>
        <dbReference type="ARBA" id="ARBA00022989"/>
    </source>
</evidence>
<feature type="transmembrane region" description="Helical" evidence="12">
    <location>
        <begin position="283"/>
        <end position="303"/>
    </location>
</feature>
<feature type="transmembrane region" description="Helical" evidence="12">
    <location>
        <begin position="448"/>
        <end position="468"/>
    </location>
</feature>
<dbReference type="EMBL" id="BAAAQR010000001">
    <property type="protein sequence ID" value="GAA2136116.1"/>
    <property type="molecule type" value="Genomic_DNA"/>
</dbReference>
<comment type="caution">
    <text evidence="13">The sequence shown here is derived from an EMBL/GenBank/DDBJ whole genome shotgun (WGS) entry which is preliminary data.</text>
</comment>
<feature type="region of interest" description="Disordered" evidence="11">
    <location>
        <begin position="1"/>
        <end position="22"/>
    </location>
</feature>
<evidence type="ECO:0000256" key="1">
    <source>
        <dbReference type="ARBA" id="ARBA00004651"/>
    </source>
</evidence>
<evidence type="ECO:0000313" key="14">
    <source>
        <dbReference type="Proteomes" id="UP001501771"/>
    </source>
</evidence>
<feature type="transmembrane region" description="Helical" evidence="12">
    <location>
        <begin position="158"/>
        <end position="174"/>
    </location>
</feature>
<name>A0ABN2Z3F9_9ACTN</name>
<feature type="transmembrane region" description="Helical" evidence="12">
    <location>
        <begin position="315"/>
        <end position="337"/>
    </location>
</feature>
<evidence type="ECO:0000256" key="4">
    <source>
        <dbReference type="ARBA" id="ARBA00022519"/>
    </source>
</evidence>
<evidence type="ECO:0000256" key="2">
    <source>
        <dbReference type="ARBA" id="ARBA00022448"/>
    </source>
</evidence>
<keyword evidence="14" id="KW-1185">Reference proteome</keyword>
<feature type="transmembrane region" description="Helical" evidence="12">
    <location>
        <begin position="426"/>
        <end position="442"/>
    </location>
</feature>
<evidence type="ECO:0000256" key="10">
    <source>
        <dbReference type="ARBA" id="ARBA00035686"/>
    </source>
</evidence>
<gene>
    <name evidence="13" type="ORF">GCM10009844_02120</name>
</gene>
<keyword evidence="7 12" id="KW-1133">Transmembrane helix</keyword>
<sequence length="476" mass="49251">MSATSETTKPSNESGGGDQSSGFALDIERQTIPGAFRSYISKLRSGDPGALPSVLGLVVLVLIFMQVSDRFLSKSNIGNLPGQGAYIAVIGMGLVFVLLLGEIDLSAGTCGGMCAGFAARAVFSGDLHAALPSFLYWSLIVGMLGAIALAVWLKAWTGAVVVAIGIVLILTNMIQHVGWAIAAAVCIGAAVGIFTGFLVAKVGIPSFIVTLALFLAWQGVLLFALTSQPIGTTDYDLWFNLANANLSTTLSWVFTIVVVAGYLAFTLWKSISSQRAGLAHDALSLVLLRGGVLAAVGIVLTFLANQNRNNNPYLVIAGIPYAAVIALTLMIVCSLALSKTTWGRHLYATGGNAEAARRAGIDVVHMKVTAFTLCSAFGAFGGIMLASTSHSVSLDLGAGNILLFSVAAAVIGGTSLFGGRGKPRDAVIGALVIVIIPNGLGLKPNLGVQYQQVITGVVLLAAAAVDALSRKRSQRT</sequence>
<evidence type="ECO:0000256" key="8">
    <source>
        <dbReference type="ARBA" id="ARBA00023136"/>
    </source>
</evidence>
<reference evidence="13 14" key="1">
    <citation type="journal article" date="2019" name="Int. J. Syst. Evol. Microbiol.">
        <title>The Global Catalogue of Microorganisms (GCM) 10K type strain sequencing project: providing services to taxonomists for standard genome sequencing and annotation.</title>
        <authorList>
            <consortium name="The Broad Institute Genomics Platform"/>
            <consortium name="The Broad Institute Genome Sequencing Center for Infectious Disease"/>
            <person name="Wu L."/>
            <person name="Ma J."/>
        </authorList>
    </citation>
    <scope>NUCLEOTIDE SEQUENCE [LARGE SCALE GENOMIC DNA]</scope>
    <source>
        <strain evidence="13 14">JCM 16022</strain>
    </source>
</reference>
<feature type="transmembrane region" description="Helical" evidence="12">
    <location>
        <begin position="180"/>
        <end position="200"/>
    </location>
</feature>
<dbReference type="InterPro" id="IPR001851">
    <property type="entry name" value="ABC_transp_permease"/>
</dbReference>
<feature type="transmembrane region" description="Helical" evidence="12">
    <location>
        <begin position="50"/>
        <end position="72"/>
    </location>
</feature>
<evidence type="ECO:0000256" key="6">
    <source>
        <dbReference type="ARBA" id="ARBA00022692"/>
    </source>
</evidence>
<evidence type="ECO:0000256" key="9">
    <source>
        <dbReference type="ARBA" id="ARBA00035611"/>
    </source>
</evidence>
<keyword evidence="5" id="KW-0762">Sugar transport</keyword>
<protein>
    <recommendedName>
        <fullName evidence="10">Xylose transport system permease protein XylH</fullName>
    </recommendedName>
</protein>
<feature type="transmembrane region" description="Helical" evidence="12">
    <location>
        <begin position="134"/>
        <end position="153"/>
    </location>
</feature>
<feature type="transmembrane region" description="Helical" evidence="12">
    <location>
        <begin position="250"/>
        <end position="271"/>
    </location>
</feature>
<keyword evidence="2" id="KW-0813">Transport</keyword>
<feature type="transmembrane region" description="Helical" evidence="12">
    <location>
        <begin position="398"/>
        <end position="419"/>
    </location>
</feature>
<organism evidence="13 14">
    <name type="scientific">Nocardioides koreensis</name>
    <dbReference type="NCBI Taxonomy" id="433651"/>
    <lineage>
        <taxon>Bacteria</taxon>
        <taxon>Bacillati</taxon>
        <taxon>Actinomycetota</taxon>
        <taxon>Actinomycetes</taxon>
        <taxon>Propionibacteriales</taxon>
        <taxon>Nocardioidaceae</taxon>
        <taxon>Nocardioides</taxon>
    </lineage>
</organism>
<keyword evidence="8 12" id="KW-0472">Membrane</keyword>
<dbReference type="RefSeq" id="WP_344146253.1">
    <property type="nucleotide sequence ID" value="NZ_BAAAQR010000001.1"/>
</dbReference>
<dbReference type="PANTHER" id="PTHR32196">
    <property type="entry name" value="ABC TRANSPORTER PERMEASE PROTEIN YPHD-RELATED-RELATED"/>
    <property type="match status" value="1"/>
</dbReference>
<evidence type="ECO:0000256" key="3">
    <source>
        <dbReference type="ARBA" id="ARBA00022475"/>
    </source>
</evidence>
<feature type="transmembrane region" description="Helical" evidence="12">
    <location>
        <begin position="207"/>
        <end position="230"/>
    </location>
</feature>
<dbReference type="CDD" id="cd06579">
    <property type="entry name" value="TM_PBP1_transp_AraH_like"/>
    <property type="match status" value="1"/>
</dbReference>
<dbReference type="Proteomes" id="UP001501771">
    <property type="component" value="Unassembled WGS sequence"/>
</dbReference>
<dbReference type="PANTHER" id="PTHR32196:SF32">
    <property type="entry name" value="XYLOSE TRANSPORT SYSTEM PERMEASE PROTEIN XYLH"/>
    <property type="match status" value="1"/>
</dbReference>
<keyword evidence="4" id="KW-0997">Cell inner membrane</keyword>
<evidence type="ECO:0000256" key="11">
    <source>
        <dbReference type="SAM" id="MobiDB-lite"/>
    </source>
</evidence>
<evidence type="ECO:0000256" key="12">
    <source>
        <dbReference type="SAM" id="Phobius"/>
    </source>
</evidence>
<feature type="compositionally biased region" description="Polar residues" evidence="11">
    <location>
        <begin position="1"/>
        <end position="13"/>
    </location>
</feature>